<evidence type="ECO:0000256" key="2">
    <source>
        <dbReference type="ARBA" id="ARBA00022448"/>
    </source>
</evidence>
<gene>
    <name evidence="7" type="ORF">EV699_12354</name>
</gene>
<dbReference type="SUPFAM" id="SSF103473">
    <property type="entry name" value="MFS general substrate transporter"/>
    <property type="match status" value="1"/>
</dbReference>
<feature type="transmembrane region" description="Helical" evidence="6">
    <location>
        <begin position="394"/>
        <end position="414"/>
    </location>
</feature>
<dbReference type="AlphaFoldDB" id="A0A4R2KZ27"/>
<dbReference type="GO" id="GO:0022857">
    <property type="term" value="F:transmembrane transporter activity"/>
    <property type="evidence" value="ECO:0007669"/>
    <property type="project" value="InterPro"/>
</dbReference>
<proteinExistence type="predicted"/>
<dbReference type="RefSeq" id="WP_243662721.1">
    <property type="nucleotide sequence ID" value="NZ_SLWY01000023.1"/>
</dbReference>
<comment type="subcellular location">
    <subcellularLocation>
        <location evidence="1">Membrane</location>
        <topology evidence="1">Multi-pass membrane protein</topology>
    </subcellularLocation>
</comment>
<accession>A0A4R2KZ27</accession>
<dbReference type="InterPro" id="IPR004752">
    <property type="entry name" value="AmpG_permease/AT-1"/>
</dbReference>
<feature type="transmembrane region" description="Helical" evidence="6">
    <location>
        <begin position="366"/>
        <end position="388"/>
    </location>
</feature>
<dbReference type="Pfam" id="PF07690">
    <property type="entry name" value="MFS_1"/>
    <property type="match status" value="1"/>
</dbReference>
<dbReference type="InterPro" id="IPR011701">
    <property type="entry name" value="MFS"/>
</dbReference>
<evidence type="ECO:0000256" key="6">
    <source>
        <dbReference type="SAM" id="Phobius"/>
    </source>
</evidence>
<reference evidence="7 8" key="1">
    <citation type="submission" date="2019-03" db="EMBL/GenBank/DDBJ databases">
        <title>Genomic Encyclopedia of Type Strains, Phase IV (KMG-IV): sequencing the most valuable type-strain genomes for metagenomic binning, comparative biology and taxonomic classification.</title>
        <authorList>
            <person name="Goeker M."/>
        </authorList>
    </citation>
    <scope>NUCLEOTIDE SEQUENCE [LARGE SCALE GENOMIC DNA]</scope>
    <source>
        <strain evidence="7 8">DSM 25287</strain>
    </source>
</reference>
<feature type="transmembrane region" description="Helical" evidence="6">
    <location>
        <begin position="239"/>
        <end position="258"/>
    </location>
</feature>
<dbReference type="PANTHER" id="PTHR12778:SF10">
    <property type="entry name" value="MAJOR FACILITATOR SUPERFAMILY DOMAIN-CONTAINING PROTEIN 3"/>
    <property type="match status" value="1"/>
</dbReference>
<dbReference type="Gene3D" id="1.20.1250.20">
    <property type="entry name" value="MFS general substrate transporter like domains"/>
    <property type="match status" value="2"/>
</dbReference>
<dbReference type="EMBL" id="SLWY01000023">
    <property type="protein sequence ID" value="TCO78177.1"/>
    <property type="molecule type" value="Genomic_DNA"/>
</dbReference>
<dbReference type="PANTHER" id="PTHR12778">
    <property type="entry name" value="SOLUTE CARRIER FAMILY 33 ACETYL-COA TRANSPORTER -RELATED"/>
    <property type="match status" value="1"/>
</dbReference>
<feature type="transmembrane region" description="Helical" evidence="6">
    <location>
        <begin position="24"/>
        <end position="49"/>
    </location>
</feature>
<comment type="caution">
    <text evidence="7">The sequence shown here is derived from an EMBL/GenBank/DDBJ whole genome shotgun (WGS) entry which is preliminary data.</text>
</comment>
<feature type="transmembrane region" description="Helical" evidence="6">
    <location>
        <begin position="278"/>
        <end position="296"/>
    </location>
</feature>
<evidence type="ECO:0000313" key="8">
    <source>
        <dbReference type="Proteomes" id="UP000295765"/>
    </source>
</evidence>
<dbReference type="Proteomes" id="UP000295765">
    <property type="component" value="Unassembled WGS sequence"/>
</dbReference>
<keyword evidence="8" id="KW-1185">Reference proteome</keyword>
<feature type="transmembrane region" description="Helical" evidence="6">
    <location>
        <begin position="61"/>
        <end position="82"/>
    </location>
</feature>
<evidence type="ECO:0000256" key="1">
    <source>
        <dbReference type="ARBA" id="ARBA00004141"/>
    </source>
</evidence>
<keyword evidence="3 6" id="KW-0812">Transmembrane</keyword>
<evidence type="ECO:0000313" key="7">
    <source>
        <dbReference type="EMBL" id="TCO78177.1"/>
    </source>
</evidence>
<protein>
    <submittedName>
        <fullName evidence="7">PAT family beta-lactamase induction signal transducer AmpG</fullName>
    </submittedName>
</protein>
<keyword evidence="5 6" id="KW-0472">Membrane</keyword>
<dbReference type="NCBIfam" id="TIGR00901">
    <property type="entry name" value="2A0125"/>
    <property type="match status" value="1"/>
</dbReference>
<dbReference type="GO" id="GO:0016020">
    <property type="term" value="C:membrane"/>
    <property type="evidence" value="ECO:0007669"/>
    <property type="project" value="UniProtKB-SubCell"/>
</dbReference>
<keyword evidence="2" id="KW-0813">Transport</keyword>
<feature type="transmembrane region" description="Helical" evidence="6">
    <location>
        <begin position="328"/>
        <end position="354"/>
    </location>
</feature>
<keyword evidence="4 6" id="KW-1133">Transmembrane helix</keyword>
<evidence type="ECO:0000256" key="4">
    <source>
        <dbReference type="ARBA" id="ARBA00022989"/>
    </source>
</evidence>
<sequence length="430" mass="44810">MSAVDPAVSRGWGAALAVYARPRLLVVLAMGFASGLPRLLTLSTLSYWLSKLGVDKTSIGLFALLGLPYTLKFVWAPLFDLTPPPGLARLGRRRGWLLPVQALLVPAIYWLGHTDPLQAPLATALAALAVAFLSASQDVIIDAYRIEILHDSEQGAGAGATQVGYRFGLLAAGAGAVAAADFIAWPWVFTGLAALAALNLLLTALAPEPHGPAAPARPTLQSMIVAPFRDFVQRPAWPLILLFVLFYKFGDAVSGGMANPFYNEMGFSGVEIATITKLFGVVATLAGALAGGAIAARLGMLPALLLGGVLQAATNLTFAWLAGRGHDLVALTCAIGADNVAGGLASAAFVAYLSWLCNQAYTATQYALLTSFMSVGMTFFAAGGGWLADRLSWAQFWSGSALLALPGIALLLWLMRHPGAAQPAAAPARG</sequence>
<organism evidence="7 8">
    <name type="scientific">Plasticicumulans lactativorans</name>
    <dbReference type="NCBI Taxonomy" id="1133106"/>
    <lineage>
        <taxon>Bacteria</taxon>
        <taxon>Pseudomonadati</taxon>
        <taxon>Pseudomonadota</taxon>
        <taxon>Gammaproteobacteria</taxon>
        <taxon>Candidatus Competibacteraceae</taxon>
        <taxon>Plasticicumulans</taxon>
    </lineage>
</organism>
<name>A0A4R2KZ27_9GAMM</name>
<feature type="transmembrane region" description="Helical" evidence="6">
    <location>
        <begin position="117"/>
        <end position="135"/>
    </location>
</feature>
<evidence type="ECO:0000256" key="5">
    <source>
        <dbReference type="ARBA" id="ARBA00023136"/>
    </source>
</evidence>
<dbReference type="InterPro" id="IPR036259">
    <property type="entry name" value="MFS_trans_sf"/>
</dbReference>
<feature type="transmembrane region" description="Helical" evidence="6">
    <location>
        <begin position="94"/>
        <end position="111"/>
    </location>
</feature>
<evidence type="ECO:0000256" key="3">
    <source>
        <dbReference type="ARBA" id="ARBA00022692"/>
    </source>
</evidence>